<keyword evidence="2" id="KW-1185">Reference proteome</keyword>
<reference evidence="2" key="1">
    <citation type="journal article" date="2019" name="Int. J. Syst. Evol. Microbiol.">
        <title>The Global Catalogue of Microorganisms (GCM) 10K type strain sequencing project: providing services to taxonomists for standard genome sequencing and annotation.</title>
        <authorList>
            <consortium name="The Broad Institute Genomics Platform"/>
            <consortium name="The Broad Institute Genome Sequencing Center for Infectious Disease"/>
            <person name="Wu L."/>
            <person name="Ma J."/>
        </authorList>
    </citation>
    <scope>NUCLEOTIDE SEQUENCE [LARGE SCALE GENOMIC DNA]</scope>
    <source>
        <strain evidence="2">TISTR 1827</strain>
    </source>
</reference>
<dbReference type="Proteomes" id="UP001597493">
    <property type="component" value="Unassembled WGS sequence"/>
</dbReference>
<organism evidence="1 2">
    <name type="scientific">Paenibacillus thailandensis</name>
    <dbReference type="NCBI Taxonomy" id="393250"/>
    <lineage>
        <taxon>Bacteria</taxon>
        <taxon>Bacillati</taxon>
        <taxon>Bacillota</taxon>
        <taxon>Bacilli</taxon>
        <taxon>Bacillales</taxon>
        <taxon>Paenibacillaceae</taxon>
        <taxon>Paenibacillus</taxon>
    </lineage>
</organism>
<accession>A0ABW5QR23</accession>
<evidence type="ECO:0000313" key="1">
    <source>
        <dbReference type="EMBL" id="MFD2658812.1"/>
    </source>
</evidence>
<evidence type="ECO:0000313" key="2">
    <source>
        <dbReference type="Proteomes" id="UP001597493"/>
    </source>
</evidence>
<dbReference type="EMBL" id="JBHUMY010000001">
    <property type="protein sequence ID" value="MFD2658812.1"/>
    <property type="molecule type" value="Genomic_DNA"/>
</dbReference>
<proteinExistence type="predicted"/>
<dbReference type="RefSeq" id="WP_379268707.1">
    <property type="nucleotide sequence ID" value="NZ_JBHUGT010000054.1"/>
</dbReference>
<protein>
    <submittedName>
        <fullName evidence="1">Uncharacterized protein</fullName>
    </submittedName>
</protein>
<comment type="caution">
    <text evidence="1">The sequence shown here is derived from an EMBL/GenBank/DDBJ whole genome shotgun (WGS) entry which is preliminary data.</text>
</comment>
<gene>
    <name evidence="1" type="ORF">ACFSW5_00870</name>
</gene>
<name>A0ABW5QR23_9BACL</name>
<sequence>MSVEYIYTFHGDSDHKYIWEHIEEDRSYRLYIAKTRVPLPIPRKIKVVFNIESQRVHTGFSLKDPLVYYVNKYMAGEKYIASNKRDSPIPVVYMPRSFFEQTKTQDQPPKQLQIIVYWSDE</sequence>